<keyword evidence="6" id="KW-1185">Reference proteome</keyword>
<dbReference type="InterPro" id="IPR041698">
    <property type="entry name" value="Methyltransf_25"/>
</dbReference>
<protein>
    <submittedName>
        <fullName evidence="5">Methyltransferase domain-containing protein</fullName>
    </submittedName>
</protein>
<dbReference type="Proteomes" id="UP000198894">
    <property type="component" value="Unassembled WGS sequence"/>
</dbReference>
<dbReference type="PANTHER" id="PTHR43464:SF19">
    <property type="entry name" value="UBIQUINONE BIOSYNTHESIS O-METHYLTRANSFERASE, MITOCHONDRIAL"/>
    <property type="match status" value="1"/>
</dbReference>
<keyword evidence="3" id="KW-0949">S-adenosyl-L-methionine</keyword>
<feature type="domain" description="Methyltransferase" evidence="4">
    <location>
        <begin position="38"/>
        <end position="130"/>
    </location>
</feature>
<dbReference type="CDD" id="cd02440">
    <property type="entry name" value="AdoMet_MTases"/>
    <property type="match status" value="1"/>
</dbReference>
<evidence type="ECO:0000256" key="2">
    <source>
        <dbReference type="ARBA" id="ARBA00022679"/>
    </source>
</evidence>
<evidence type="ECO:0000259" key="4">
    <source>
        <dbReference type="Pfam" id="PF13649"/>
    </source>
</evidence>
<dbReference type="PANTHER" id="PTHR43464">
    <property type="entry name" value="METHYLTRANSFERASE"/>
    <property type="match status" value="1"/>
</dbReference>
<dbReference type="RefSeq" id="WP_329608803.1">
    <property type="nucleotide sequence ID" value="NZ_FNEE01000005.1"/>
</dbReference>
<dbReference type="Gene3D" id="3.40.50.150">
    <property type="entry name" value="Vaccinia Virus protein VP39"/>
    <property type="match status" value="1"/>
</dbReference>
<evidence type="ECO:0000256" key="1">
    <source>
        <dbReference type="ARBA" id="ARBA00022603"/>
    </source>
</evidence>
<evidence type="ECO:0000256" key="3">
    <source>
        <dbReference type="ARBA" id="ARBA00022691"/>
    </source>
</evidence>
<keyword evidence="1 5" id="KW-0489">Methyltransferase</keyword>
<dbReference type="Pfam" id="PF13649">
    <property type="entry name" value="Methyltransf_25"/>
    <property type="match status" value="1"/>
</dbReference>
<dbReference type="InterPro" id="IPR029063">
    <property type="entry name" value="SAM-dependent_MTases_sf"/>
</dbReference>
<organism evidence="5 6">
    <name type="scientific">Mesorhizobium muleiense</name>
    <dbReference type="NCBI Taxonomy" id="1004279"/>
    <lineage>
        <taxon>Bacteria</taxon>
        <taxon>Pseudomonadati</taxon>
        <taxon>Pseudomonadota</taxon>
        <taxon>Alphaproteobacteria</taxon>
        <taxon>Hyphomicrobiales</taxon>
        <taxon>Phyllobacteriaceae</taxon>
        <taxon>Mesorhizobium</taxon>
    </lineage>
</organism>
<evidence type="ECO:0000313" key="5">
    <source>
        <dbReference type="EMBL" id="SDJ27963.1"/>
    </source>
</evidence>
<dbReference type="AlphaFoldDB" id="A0A1G8SFM7"/>
<dbReference type="SUPFAM" id="SSF53335">
    <property type="entry name" value="S-adenosyl-L-methionine-dependent methyltransferases"/>
    <property type="match status" value="1"/>
</dbReference>
<dbReference type="GO" id="GO:0008168">
    <property type="term" value="F:methyltransferase activity"/>
    <property type="evidence" value="ECO:0007669"/>
    <property type="project" value="UniProtKB-KW"/>
</dbReference>
<sequence>MTDRLYNDPDLVQFYDIENEGGVDFEYCVGFAKDAGSVLDLGCGTGQLAAALADRRSVTGVDPAPAMLDIARRRAGGQRVDWVEADARNVRLGRRFDLVLLTGHAFQVFLTPEDRQAVLATIAAHLAPDGRFIFDTRNPVAQEWLEWTPERSQRELSHPELGTVRAWNDFRHDAATGVVTYSTHYEMPGSGRVLSAESKIAFPTKGKPCADAGSGRTGRRRMARQLAWRAIRSNIARNHSDRPAALARTLLRLERFPIP</sequence>
<accession>A0A1G8SFM7</accession>
<proteinExistence type="predicted"/>
<keyword evidence="2 5" id="KW-0808">Transferase</keyword>
<evidence type="ECO:0000313" key="6">
    <source>
        <dbReference type="Proteomes" id="UP000198894"/>
    </source>
</evidence>
<reference evidence="6" key="1">
    <citation type="submission" date="2016-10" db="EMBL/GenBank/DDBJ databases">
        <authorList>
            <person name="Varghese N."/>
            <person name="Submissions S."/>
        </authorList>
    </citation>
    <scope>NUCLEOTIDE SEQUENCE [LARGE SCALE GENOMIC DNA]</scope>
    <source>
        <strain evidence="6">CGMCC 1.11022</strain>
    </source>
</reference>
<dbReference type="GO" id="GO:0032259">
    <property type="term" value="P:methylation"/>
    <property type="evidence" value="ECO:0007669"/>
    <property type="project" value="UniProtKB-KW"/>
</dbReference>
<name>A0A1G8SFM7_9HYPH</name>
<gene>
    <name evidence="5" type="ORF">SAMN05428953_105199</name>
</gene>
<dbReference type="EMBL" id="FNEE01000005">
    <property type="protein sequence ID" value="SDJ27963.1"/>
    <property type="molecule type" value="Genomic_DNA"/>
</dbReference>